<dbReference type="STRING" id="121845.A0A3Q0JNS1"/>
<evidence type="ECO:0000313" key="2">
    <source>
        <dbReference type="Proteomes" id="UP000079169"/>
    </source>
</evidence>
<dbReference type="InterPro" id="IPR005162">
    <property type="entry name" value="Retrotrans_gag_dom"/>
</dbReference>
<feature type="non-terminal residue" evidence="3">
    <location>
        <position position="1"/>
    </location>
</feature>
<feature type="domain" description="Retrotransposon gag" evidence="1">
    <location>
        <begin position="69"/>
        <end position="150"/>
    </location>
</feature>
<sequence length="210" mass="24908">RSPRYSRRRSSALSVRSRNVSRKDPEVYKWRLKYTGDDPKVSLQAFLALVEDKRRSRRVSRSELFESASDLLDGTALAWYRVRRDELRNWDALVRGLTETFQDIDYDEKLLEEIRKRTQAPSERVSHYFAKVENLFVRLSEALPEYKKIRILERNVLPDYQIALQTQTYNTVRELENILVRLETGRLRQSAYAPPSNRNLLEPDLGVQYR</sequence>
<keyword evidence="2" id="KW-1185">Reference proteome</keyword>
<dbReference type="Proteomes" id="UP000079169">
    <property type="component" value="Unplaced"/>
</dbReference>
<dbReference type="KEGG" id="dci:113473464"/>
<dbReference type="GeneID" id="113473464"/>
<feature type="non-terminal residue" evidence="3">
    <location>
        <position position="210"/>
    </location>
</feature>
<evidence type="ECO:0000259" key="1">
    <source>
        <dbReference type="Pfam" id="PF03732"/>
    </source>
</evidence>
<dbReference type="PaxDb" id="121845-A0A3Q0JNS1"/>
<gene>
    <name evidence="3" type="primary">LOC113473464</name>
</gene>
<reference evidence="3" key="1">
    <citation type="submission" date="2025-08" db="UniProtKB">
        <authorList>
            <consortium name="RefSeq"/>
        </authorList>
    </citation>
    <scope>IDENTIFICATION</scope>
</reference>
<evidence type="ECO:0000313" key="3">
    <source>
        <dbReference type="RefSeq" id="XP_026688878.1"/>
    </source>
</evidence>
<organism evidence="2 3">
    <name type="scientific">Diaphorina citri</name>
    <name type="common">Asian citrus psyllid</name>
    <dbReference type="NCBI Taxonomy" id="121845"/>
    <lineage>
        <taxon>Eukaryota</taxon>
        <taxon>Metazoa</taxon>
        <taxon>Ecdysozoa</taxon>
        <taxon>Arthropoda</taxon>
        <taxon>Hexapoda</taxon>
        <taxon>Insecta</taxon>
        <taxon>Pterygota</taxon>
        <taxon>Neoptera</taxon>
        <taxon>Paraneoptera</taxon>
        <taxon>Hemiptera</taxon>
        <taxon>Sternorrhyncha</taxon>
        <taxon>Psylloidea</taxon>
        <taxon>Psyllidae</taxon>
        <taxon>Diaphorininae</taxon>
        <taxon>Diaphorina</taxon>
    </lineage>
</organism>
<dbReference type="AlphaFoldDB" id="A0A3Q0JNS1"/>
<protein>
    <submittedName>
        <fullName evidence="3">Uncharacterized protein LOC113473464</fullName>
    </submittedName>
</protein>
<dbReference type="Pfam" id="PF03732">
    <property type="entry name" value="Retrotrans_gag"/>
    <property type="match status" value="1"/>
</dbReference>
<accession>A0A3Q0JNS1</accession>
<name>A0A3Q0JNS1_DIACI</name>
<dbReference type="RefSeq" id="XP_026688878.1">
    <property type="nucleotide sequence ID" value="XM_026833077.1"/>
</dbReference>
<proteinExistence type="predicted"/>